<accession>K6XKB9</accession>
<dbReference type="STRING" id="493475.GARC_4172"/>
<gene>
    <name evidence="1" type="ORF">GARC_4172</name>
</gene>
<dbReference type="Proteomes" id="UP000006327">
    <property type="component" value="Unassembled WGS sequence"/>
</dbReference>
<organism evidence="1 2">
    <name type="scientific">Paraglaciecola arctica BSs20135</name>
    <dbReference type="NCBI Taxonomy" id="493475"/>
    <lineage>
        <taxon>Bacteria</taxon>
        <taxon>Pseudomonadati</taxon>
        <taxon>Pseudomonadota</taxon>
        <taxon>Gammaproteobacteria</taxon>
        <taxon>Alteromonadales</taxon>
        <taxon>Alteromonadaceae</taxon>
        <taxon>Paraglaciecola</taxon>
    </lineage>
</organism>
<dbReference type="RefSeq" id="WP_007623719.1">
    <property type="nucleotide sequence ID" value="NZ_BAEO01000060.1"/>
</dbReference>
<name>K6XKB9_9ALTE</name>
<reference evidence="1 2" key="1">
    <citation type="journal article" date="2017" name="Antonie Van Leeuwenhoek">
        <title>Rhizobium rhizosphaerae sp. nov., a novel species isolated from rice rhizosphere.</title>
        <authorList>
            <person name="Zhao J.J."/>
            <person name="Zhang J."/>
            <person name="Zhang R.J."/>
            <person name="Zhang C.W."/>
            <person name="Yin H.Q."/>
            <person name="Zhang X.X."/>
        </authorList>
    </citation>
    <scope>NUCLEOTIDE SEQUENCE [LARGE SCALE GENOMIC DNA]</scope>
    <source>
        <strain evidence="1 2">BSs20135</strain>
    </source>
</reference>
<keyword evidence="2" id="KW-1185">Reference proteome</keyword>
<comment type="caution">
    <text evidence="1">The sequence shown here is derived from an EMBL/GenBank/DDBJ whole genome shotgun (WGS) entry which is preliminary data.</text>
</comment>
<dbReference type="AlphaFoldDB" id="K6XKB9"/>
<proteinExistence type="predicted"/>
<sequence length="279" mass="31442">MTLYQGNTRKMRVSTNSDNIAQYALPIGDNQINMNALIGQSLKVNYGGEIHCIHCATKTKKSFNQGYCYRCLMKLAQCDTCIIKPELCHYEQGTCREPAWGEANCLSDHFVYLANTGTIKVGITRHVTDGVSSRWIDQGATQAIAIMRVQNRLTSGLVEMAFKEHIADKTNWRTMLKSQPEQVDLVALKESLLEQVEGDLDEIIEEYGFQAIDITDSPAIDIHYPVEQYPEKVKSINLDKDLAFEGTLLGIKGQYLMLDGDRVINMRKYSGYNLQIETA</sequence>
<dbReference type="EMBL" id="BAEO01000060">
    <property type="protein sequence ID" value="GAC21114.1"/>
    <property type="molecule type" value="Genomic_DNA"/>
</dbReference>
<dbReference type="Pfam" id="PF10977">
    <property type="entry name" value="DUF2797"/>
    <property type="match status" value="1"/>
</dbReference>
<dbReference type="OrthoDB" id="9775734at2"/>
<dbReference type="eggNOG" id="ENOG502Z7J9">
    <property type="taxonomic scope" value="Bacteria"/>
</dbReference>
<protein>
    <recommendedName>
        <fullName evidence="3">DUF2797 domain-containing protein</fullName>
    </recommendedName>
</protein>
<dbReference type="InterPro" id="IPR021246">
    <property type="entry name" value="DUF2797"/>
</dbReference>
<evidence type="ECO:0000313" key="2">
    <source>
        <dbReference type="Proteomes" id="UP000006327"/>
    </source>
</evidence>
<evidence type="ECO:0000313" key="1">
    <source>
        <dbReference type="EMBL" id="GAC21114.1"/>
    </source>
</evidence>
<evidence type="ECO:0008006" key="3">
    <source>
        <dbReference type="Google" id="ProtNLM"/>
    </source>
</evidence>